<dbReference type="AlphaFoldDB" id="A0A9N8Z0U2"/>
<evidence type="ECO:0000256" key="7">
    <source>
        <dbReference type="ARBA" id="ARBA00022755"/>
    </source>
</evidence>
<evidence type="ECO:0000256" key="6">
    <source>
        <dbReference type="ARBA" id="ARBA00022741"/>
    </source>
</evidence>
<comment type="function">
    <text evidence="11">Catalyzes the second and fifth step in the 'de novo' purine biosynthesis pathway; contains phosphoribosylamine--glycine ligase (GARS) and phosphoribosylformylglycinamidine cyclo-ligase (AIRS) activities.</text>
</comment>
<evidence type="ECO:0000313" key="17">
    <source>
        <dbReference type="EMBL" id="CAG8465525.1"/>
    </source>
</evidence>
<evidence type="ECO:0000313" key="18">
    <source>
        <dbReference type="Proteomes" id="UP000789342"/>
    </source>
</evidence>
<dbReference type="InterPro" id="IPR016185">
    <property type="entry name" value="PreATP-grasp_dom_sf"/>
</dbReference>
<keyword evidence="10" id="KW-0511">Multifunctional enzyme</keyword>
<dbReference type="GO" id="GO:0004637">
    <property type="term" value="F:phosphoribosylamine-glycine ligase activity"/>
    <property type="evidence" value="ECO:0007669"/>
    <property type="project" value="UniProtKB-EC"/>
</dbReference>
<dbReference type="PANTHER" id="PTHR10520:SF12">
    <property type="entry name" value="TRIFUNCTIONAL PURINE BIOSYNTHETIC PROTEIN ADENOSINE-3"/>
    <property type="match status" value="1"/>
</dbReference>
<dbReference type="InterPro" id="IPR020562">
    <property type="entry name" value="PRibGlycinamide_synth_N"/>
</dbReference>
<dbReference type="Pfam" id="PF01071">
    <property type="entry name" value="GARS_A"/>
    <property type="match status" value="2"/>
</dbReference>
<dbReference type="FunFam" id="3.40.50.20:FF:000006">
    <property type="entry name" value="Phosphoribosylamine--glycine ligase, chloroplastic"/>
    <property type="match status" value="1"/>
</dbReference>
<evidence type="ECO:0000256" key="15">
    <source>
        <dbReference type="PROSITE-ProRule" id="PRU00409"/>
    </source>
</evidence>
<dbReference type="Gene3D" id="3.30.470.20">
    <property type="entry name" value="ATP-grasp fold, B domain"/>
    <property type="match status" value="1"/>
</dbReference>
<dbReference type="SUPFAM" id="SSF55326">
    <property type="entry name" value="PurM N-terminal domain-like"/>
    <property type="match status" value="1"/>
</dbReference>
<comment type="caution">
    <text evidence="17">The sequence shown here is derived from an EMBL/GenBank/DDBJ whole genome shotgun (WGS) entry which is preliminary data.</text>
</comment>
<dbReference type="InterPro" id="IPR013815">
    <property type="entry name" value="ATP_grasp_subdomain_1"/>
</dbReference>
<dbReference type="Proteomes" id="UP000789342">
    <property type="component" value="Unassembled WGS sequence"/>
</dbReference>
<comment type="catalytic activity">
    <reaction evidence="14">
        <text>2-formamido-N(1)-(5-O-phospho-beta-D-ribosyl)acetamidine + ATP = 5-amino-1-(5-phospho-beta-D-ribosyl)imidazole + ADP + phosphate + H(+)</text>
        <dbReference type="Rhea" id="RHEA:23032"/>
        <dbReference type="ChEBI" id="CHEBI:15378"/>
        <dbReference type="ChEBI" id="CHEBI:30616"/>
        <dbReference type="ChEBI" id="CHEBI:43474"/>
        <dbReference type="ChEBI" id="CHEBI:137981"/>
        <dbReference type="ChEBI" id="CHEBI:147287"/>
        <dbReference type="ChEBI" id="CHEBI:456216"/>
        <dbReference type="EC" id="6.3.3.1"/>
    </reaction>
</comment>
<dbReference type="InterPro" id="IPR011054">
    <property type="entry name" value="Rudment_hybrid_motif"/>
</dbReference>
<sequence length="815" mass="88001">MTSDKLYILVIGSGGREHAISWKLAQSPRVERIFVAPGNGGTESGLNKVSNINIGVTEFDKLIQFSLDNNVNLVVPGPEQPLVEGIELAFRKFGIPCFGPSSNAAIMEGSKTFSKDFMKRHGIPTAAYENFSDYEKAKNYIESVPHNVVIKASGLAGGKGVIIPTNKQEALKALKDIMVDKVFGSAGNKFPFWRLDPELTNSHLLGDEVVIEEFLEGQELSVLAFSDGYTIVPLPPAQDHKRIFDGDQGPNTGGMGCYCPTPIATSELNTQIKNTILQPTIDGMRRDGFPFVGMLFTGLMITNSGPKVLEYNVRFGDPETEVTLPLLSDDTDLAEIMLACVERRLDSIRVKTKPGFAAVVVIASDGYPGSYIKGKEISIAEVPSDVIIFHAGTNLKNGKLVTSGGRVFAVSGIANTLRGAVDKAYNGVKVINFEKMIYRKDIAHRAFAYLVHQPAVDDAMTYASAGVSIDSGNLLVKKIKSLTKSTQRPGTNCEIGGFGGLFDLKEAGFENPILVSTTDGVGTKLKIAQVVGIHNTIGIDLVAMNVNDLVVQGAEPLFFLDYYACGKLNVDVAQSVVEGIANGCIESNCGLIGGETSEMPGVYGEEEYDLAGFAVGAVERGKILPRIYDINVGDILIGIASSGLHSNGFSLVRKIITRLNIGYESPCPWNSNITLGKSLLIPTKIYVKQLIPIIKKGLVKAMAHITGGGFVDNIPRVLPGHLGVIIDSKSWEIPHVFKWLAKNGNIPPGIPRNTEELFRTFNCGIGMILIVSAEDESNVIDLLKKYDDVYKIGRVVTKESNNGRQVIIDGITEIC</sequence>
<name>A0A9N8Z0U2_9GLOM</name>
<dbReference type="FunFam" id="3.30.470.20:FF:000018">
    <property type="entry name" value="Trifunctional purine biosynthetic protein adenosine-3"/>
    <property type="match status" value="1"/>
</dbReference>
<evidence type="ECO:0000256" key="14">
    <source>
        <dbReference type="ARBA" id="ARBA00049057"/>
    </source>
</evidence>
<dbReference type="OrthoDB" id="2018833at2759"/>
<dbReference type="Gene3D" id="3.30.1490.20">
    <property type="entry name" value="ATP-grasp fold, A domain"/>
    <property type="match status" value="1"/>
</dbReference>
<evidence type="ECO:0000256" key="4">
    <source>
        <dbReference type="ARBA" id="ARBA00022598"/>
    </source>
</evidence>
<dbReference type="GO" id="GO:0005829">
    <property type="term" value="C:cytosol"/>
    <property type="evidence" value="ECO:0007669"/>
    <property type="project" value="TreeGrafter"/>
</dbReference>
<keyword evidence="5" id="KW-0479">Metal-binding</keyword>
<comment type="pathway">
    <text evidence="2">Purine metabolism; IMP biosynthesis via de novo pathway; N(1)-(5-phospho-D-ribosyl)glycinamide from 5-phospho-alpha-D-ribose 1-diphosphate: step 2/2.</text>
</comment>
<dbReference type="PROSITE" id="PS00184">
    <property type="entry name" value="GARS"/>
    <property type="match status" value="1"/>
</dbReference>
<accession>A0A9N8Z0U2</accession>
<evidence type="ECO:0000256" key="10">
    <source>
        <dbReference type="ARBA" id="ARBA00023268"/>
    </source>
</evidence>
<gene>
    <name evidence="17" type="ORF">AMORRO_LOCUS1610</name>
</gene>
<keyword evidence="6 15" id="KW-0547">Nucleotide-binding</keyword>
<evidence type="ECO:0000256" key="13">
    <source>
        <dbReference type="ARBA" id="ARBA00047843"/>
    </source>
</evidence>
<comment type="catalytic activity">
    <reaction evidence="13">
        <text>5-phospho-beta-D-ribosylamine + glycine + ATP = N(1)-(5-phospho-beta-D-ribosyl)glycinamide + ADP + phosphate + H(+)</text>
        <dbReference type="Rhea" id="RHEA:17453"/>
        <dbReference type="ChEBI" id="CHEBI:15378"/>
        <dbReference type="ChEBI" id="CHEBI:30616"/>
        <dbReference type="ChEBI" id="CHEBI:43474"/>
        <dbReference type="ChEBI" id="CHEBI:57305"/>
        <dbReference type="ChEBI" id="CHEBI:58681"/>
        <dbReference type="ChEBI" id="CHEBI:143788"/>
        <dbReference type="ChEBI" id="CHEBI:456216"/>
        <dbReference type="EC" id="6.3.4.13"/>
    </reaction>
</comment>
<keyword evidence="9" id="KW-0464">Manganese</keyword>
<evidence type="ECO:0000256" key="9">
    <source>
        <dbReference type="ARBA" id="ARBA00023211"/>
    </source>
</evidence>
<dbReference type="Pfam" id="PF02769">
    <property type="entry name" value="AIRS_C"/>
    <property type="match status" value="1"/>
</dbReference>
<dbReference type="SUPFAM" id="SSF56042">
    <property type="entry name" value="PurM C-terminal domain-like"/>
    <property type="match status" value="1"/>
</dbReference>
<dbReference type="InterPro" id="IPR000115">
    <property type="entry name" value="PRibGlycinamide_synth"/>
</dbReference>
<keyword evidence="8 15" id="KW-0067">ATP-binding</keyword>
<reference evidence="17" key="1">
    <citation type="submission" date="2021-06" db="EMBL/GenBank/DDBJ databases">
        <authorList>
            <person name="Kallberg Y."/>
            <person name="Tangrot J."/>
            <person name="Rosling A."/>
        </authorList>
    </citation>
    <scope>NUCLEOTIDE SEQUENCE</scope>
    <source>
        <strain evidence="17">CL551</strain>
    </source>
</reference>
<dbReference type="EMBL" id="CAJVPV010000609">
    <property type="protein sequence ID" value="CAG8465525.1"/>
    <property type="molecule type" value="Genomic_DNA"/>
</dbReference>
<keyword evidence="4" id="KW-0436">Ligase</keyword>
<dbReference type="SMART" id="SM01210">
    <property type="entry name" value="GARS_C"/>
    <property type="match status" value="1"/>
</dbReference>
<comment type="similarity">
    <text evidence="3">In the N-terminal section; belongs to the GARS family.</text>
</comment>
<evidence type="ECO:0000259" key="16">
    <source>
        <dbReference type="PROSITE" id="PS50975"/>
    </source>
</evidence>
<dbReference type="Gene3D" id="3.30.1330.10">
    <property type="entry name" value="PurM-like, N-terminal domain"/>
    <property type="match status" value="1"/>
</dbReference>
<dbReference type="GO" id="GO:0006189">
    <property type="term" value="P:'de novo' IMP biosynthetic process"/>
    <property type="evidence" value="ECO:0007669"/>
    <property type="project" value="InterPro"/>
</dbReference>
<dbReference type="NCBIfam" id="TIGR00877">
    <property type="entry name" value="purD"/>
    <property type="match status" value="1"/>
</dbReference>
<evidence type="ECO:0000256" key="5">
    <source>
        <dbReference type="ARBA" id="ARBA00022723"/>
    </source>
</evidence>
<dbReference type="Gene3D" id="3.90.650.10">
    <property type="entry name" value="PurM-like C-terminal domain"/>
    <property type="match status" value="1"/>
</dbReference>
<dbReference type="FunFam" id="3.90.600.10:FF:000001">
    <property type="entry name" value="Trifunctional purine biosynthetic protein adenosine-3"/>
    <property type="match status" value="1"/>
</dbReference>
<dbReference type="PANTHER" id="PTHR10520">
    <property type="entry name" value="TRIFUNCTIONAL PURINE BIOSYNTHETIC PROTEIN ADENOSINE-3-RELATED"/>
    <property type="match status" value="1"/>
</dbReference>
<dbReference type="InterPro" id="IPR020561">
    <property type="entry name" value="PRibGlycinamid_synth_ATP-grasp"/>
</dbReference>
<dbReference type="InterPro" id="IPR010918">
    <property type="entry name" value="PurM-like_C_dom"/>
</dbReference>
<dbReference type="FunFam" id="3.30.1330.10:FF:000001">
    <property type="entry name" value="Phosphoribosylformylglycinamidine cyclo-ligase"/>
    <property type="match status" value="1"/>
</dbReference>
<dbReference type="Pfam" id="PF02844">
    <property type="entry name" value="GARS_N"/>
    <property type="match status" value="1"/>
</dbReference>
<comment type="similarity">
    <text evidence="12">In the C-terminal section; belongs to the AIR synthase family.</text>
</comment>
<dbReference type="GO" id="GO:0005524">
    <property type="term" value="F:ATP binding"/>
    <property type="evidence" value="ECO:0007669"/>
    <property type="project" value="UniProtKB-UniRule"/>
</dbReference>
<dbReference type="GO" id="GO:0046084">
    <property type="term" value="P:adenine biosynthetic process"/>
    <property type="evidence" value="ECO:0007669"/>
    <property type="project" value="TreeGrafter"/>
</dbReference>
<dbReference type="InterPro" id="IPR020559">
    <property type="entry name" value="PRibGlycinamide_synth_CS"/>
</dbReference>
<dbReference type="Pfam" id="PF02843">
    <property type="entry name" value="GARS_C"/>
    <property type="match status" value="1"/>
</dbReference>
<proteinExistence type="inferred from homology"/>
<dbReference type="SUPFAM" id="SSF51246">
    <property type="entry name" value="Rudiment single hybrid motif"/>
    <property type="match status" value="1"/>
</dbReference>
<dbReference type="Pfam" id="PF00586">
    <property type="entry name" value="AIRS"/>
    <property type="match status" value="1"/>
</dbReference>
<dbReference type="HAMAP" id="MF_00741">
    <property type="entry name" value="AIRS"/>
    <property type="match status" value="1"/>
</dbReference>
<dbReference type="Gene3D" id="3.40.50.20">
    <property type="match status" value="1"/>
</dbReference>
<dbReference type="Gene3D" id="3.90.600.10">
    <property type="entry name" value="Phosphoribosylglycinamide synthetase, C-terminal domain"/>
    <property type="match status" value="1"/>
</dbReference>
<dbReference type="FunFam" id="3.30.1490.20:FF:000006">
    <property type="entry name" value="phosphoribosylamine--glycine ligase, chloroplastic-like"/>
    <property type="match status" value="1"/>
</dbReference>
<keyword evidence="18" id="KW-1185">Reference proteome</keyword>
<dbReference type="SUPFAM" id="SSF52440">
    <property type="entry name" value="PreATP-grasp domain"/>
    <property type="match status" value="1"/>
</dbReference>
<dbReference type="PROSITE" id="PS50975">
    <property type="entry name" value="ATP_GRASP"/>
    <property type="match status" value="1"/>
</dbReference>
<dbReference type="InterPro" id="IPR036676">
    <property type="entry name" value="PurM-like_C_sf"/>
</dbReference>
<dbReference type="SUPFAM" id="SSF56059">
    <property type="entry name" value="Glutathione synthetase ATP-binding domain-like"/>
    <property type="match status" value="1"/>
</dbReference>
<dbReference type="GO" id="GO:0046872">
    <property type="term" value="F:metal ion binding"/>
    <property type="evidence" value="ECO:0007669"/>
    <property type="project" value="UniProtKB-KW"/>
</dbReference>
<dbReference type="CDD" id="cd02196">
    <property type="entry name" value="PurM"/>
    <property type="match status" value="1"/>
</dbReference>
<keyword evidence="7" id="KW-0658">Purine biosynthesis</keyword>
<dbReference type="InterPro" id="IPR004733">
    <property type="entry name" value="PurM_cligase"/>
</dbReference>
<evidence type="ECO:0000256" key="11">
    <source>
        <dbReference type="ARBA" id="ARBA00029388"/>
    </source>
</evidence>
<evidence type="ECO:0000256" key="1">
    <source>
        <dbReference type="ARBA" id="ARBA00004686"/>
    </source>
</evidence>
<evidence type="ECO:0000256" key="3">
    <source>
        <dbReference type="ARBA" id="ARBA00007423"/>
    </source>
</evidence>
<dbReference type="SMART" id="SM01209">
    <property type="entry name" value="GARS_A"/>
    <property type="match status" value="1"/>
</dbReference>
<evidence type="ECO:0000256" key="12">
    <source>
        <dbReference type="ARBA" id="ARBA00029444"/>
    </source>
</evidence>
<dbReference type="InterPro" id="IPR011761">
    <property type="entry name" value="ATP-grasp"/>
</dbReference>
<feature type="domain" description="ATP-grasp" evidence="16">
    <location>
        <begin position="115"/>
        <end position="342"/>
    </location>
</feature>
<evidence type="ECO:0000256" key="8">
    <source>
        <dbReference type="ARBA" id="ARBA00022840"/>
    </source>
</evidence>
<dbReference type="InterPro" id="IPR016188">
    <property type="entry name" value="PurM-like_N"/>
</dbReference>
<dbReference type="GO" id="GO:0004641">
    <property type="term" value="F:phosphoribosylformylglycinamidine cyclo-ligase activity"/>
    <property type="evidence" value="ECO:0007669"/>
    <property type="project" value="UniProtKB-EC"/>
</dbReference>
<organism evidence="17 18">
    <name type="scientific">Acaulospora morrowiae</name>
    <dbReference type="NCBI Taxonomy" id="94023"/>
    <lineage>
        <taxon>Eukaryota</taxon>
        <taxon>Fungi</taxon>
        <taxon>Fungi incertae sedis</taxon>
        <taxon>Mucoromycota</taxon>
        <taxon>Glomeromycotina</taxon>
        <taxon>Glomeromycetes</taxon>
        <taxon>Diversisporales</taxon>
        <taxon>Acaulosporaceae</taxon>
        <taxon>Acaulospora</taxon>
    </lineage>
</organism>
<dbReference type="HAMAP" id="MF_00138">
    <property type="entry name" value="GARS"/>
    <property type="match status" value="1"/>
</dbReference>
<dbReference type="FunFam" id="3.90.650.10:FF:000019">
    <property type="entry name" value="Trifunctional purine biosynthetic protein adenosine-3"/>
    <property type="match status" value="1"/>
</dbReference>
<dbReference type="InterPro" id="IPR037123">
    <property type="entry name" value="PRibGlycinamide_synth_C_sf"/>
</dbReference>
<evidence type="ECO:0000256" key="2">
    <source>
        <dbReference type="ARBA" id="ARBA00005174"/>
    </source>
</evidence>
<protein>
    <submittedName>
        <fullName evidence="17">17068_t:CDS:1</fullName>
    </submittedName>
</protein>
<comment type="pathway">
    <text evidence="1">Purine metabolism; IMP biosynthesis via de novo pathway; 5-amino-1-(5-phospho-D-ribosyl)imidazole from N(2)-formyl-N(1)-(5-phospho-D-ribosyl)glycinamide: step 2/2.</text>
</comment>
<dbReference type="NCBIfam" id="TIGR00878">
    <property type="entry name" value="purM"/>
    <property type="match status" value="1"/>
</dbReference>
<dbReference type="InterPro" id="IPR036921">
    <property type="entry name" value="PurM-like_N_sf"/>
</dbReference>
<dbReference type="InterPro" id="IPR020560">
    <property type="entry name" value="PRibGlycinamide_synth_C-dom"/>
</dbReference>